<feature type="region of interest" description="Disordered" evidence="4">
    <location>
        <begin position="486"/>
        <end position="508"/>
    </location>
</feature>
<dbReference type="InterPro" id="IPR036525">
    <property type="entry name" value="Tubulin/FtsZ_GTPase_sf"/>
</dbReference>
<dbReference type="Pfam" id="PF14881">
    <property type="entry name" value="Tubulin_3"/>
    <property type="match status" value="1"/>
</dbReference>
<feature type="domain" description="Misato Segment II tubulin-like" evidence="5">
    <location>
        <begin position="4"/>
        <end position="118"/>
    </location>
</feature>
<evidence type="ECO:0000259" key="6">
    <source>
        <dbReference type="Pfam" id="PF14881"/>
    </source>
</evidence>
<comment type="caution">
    <text evidence="7">The sequence shown here is derived from an EMBL/GenBank/DDBJ whole genome shotgun (WGS) entry which is preliminary data.</text>
</comment>
<evidence type="ECO:0000256" key="4">
    <source>
        <dbReference type="SAM" id="MobiDB-lite"/>
    </source>
</evidence>
<evidence type="ECO:0000313" key="7">
    <source>
        <dbReference type="EMBL" id="KAK9918811.1"/>
    </source>
</evidence>
<reference evidence="7 8" key="1">
    <citation type="journal article" date="2024" name="Nat. Commun.">
        <title>Phylogenomics reveals the evolutionary origins of lichenization in chlorophyte algae.</title>
        <authorList>
            <person name="Puginier C."/>
            <person name="Libourel C."/>
            <person name="Otte J."/>
            <person name="Skaloud P."/>
            <person name="Haon M."/>
            <person name="Grisel S."/>
            <person name="Petersen M."/>
            <person name="Berrin J.G."/>
            <person name="Delaux P.M."/>
            <person name="Dal Grande F."/>
            <person name="Keller J."/>
        </authorList>
    </citation>
    <scope>NUCLEOTIDE SEQUENCE [LARGE SCALE GENOMIC DNA]</scope>
    <source>
        <strain evidence="7 8">SAG 216-7</strain>
    </source>
</reference>
<comment type="subcellular location">
    <subcellularLocation>
        <location evidence="1">Mitochondrion</location>
    </subcellularLocation>
</comment>
<comment type="similarity">
    <text evidence="2">Belongs to the misato family.</text>
</comment>
<proteinExistence type="inferred from homology"/>
<evidence type="ECO:0000256" key="3">
    <source>
        <dbReference type="ARBA" id="ARBA00023128"/>
    </source>
</evidence>
<protein>
    <recommendedName>
        <fullName evidence="9">Tubulin nucleotide-binding domain-like protein</fullName>
    </recommendedName>
</protein>
<gene>
    <name evidence="7" type="ORF">WJX75_007119</name>
</gene>
<sequence>MTGEVITIQAGSFANFTGAHYWNFQDELLGLSDSGDSAHTADHIDPDVLLRLTETRQGQPVYTPRLVLFDLSGSLGGASQSSLGGESQTTPAVTTWTGPVAVHRTEPTPRSRFAQQLELEPEEAPPGPRGSDNAYETIAEAARELDREGIVRSWTDFLKVRLHPRSVALLSGRWQGAEDFSGFGHGRGALVGDEAREDALDRIRGFAEECDSLQGFQYFADDLSGFGHFSYELLQMMQDDYSRSPVLLFALRSSLEETPAQPVSALRQRRLSEAASMARLSEISSLYIPVAPPAHLPCLSRRPGNVFHASALCASVVDTATLPFRLLQNPRPGPLGVPIGACHLRSLTELLGISQANNYTAAFAAVPCLDVPEAHAAAAAADARTGHASSPPPFTMQRTFSWTPGIPADVEERLAESVVLRGANRDGRPLRADEAAQALDTALLQEGVRCVRHRCVVPQPLPIPLPFPHIFQGSCIGSAQASRQNGLHTSGVNRQNGSTSQQSRQQAEISPASISVLSRLCASPAAAEVAKTQLERFRGLSTSGGGMAVLQGWNYSADDVAEIEERLQTMASAFEHADDF</sequence>
<evidence type="ECO:0000259" key="5">
    <source>
        <dbReference type="Pfam" id="PF10644"/>
    </source>
</evidence>
<dbReference type="Gene3D" id="3.40.50.1440">
    <property type="entry name" value="Tubulin/FtsZ, GTPase domain"/>
    <property type="match status" value="1"/>
</dbReference>
<keyword evidence="3" id="KW-0496">Mitochondrion</keyword>
<feature type="domain" description="DML1/Misato tubulin" evidence="6">
    <location>
        <begin position="150"/>
        <end position="326"/>
    </location>
</feature>
<dbReference type="Pfam" id="PF10644">
    <property type="entry name" value="Misat_Tub_SegII"/>
    <property type="match status" value="1"/>
</dbReference>
<evidence type="ECO:0000256" key="1">
    <source>
        <dbReference type="ARBA" id="ARBA00004173"/>
    </source>
</evidence>
<accession>A0ABR2Z4T2</accession>
<dbReference type="SUPFAM" id="SSF52490">
    <property type="entry name" value="Tubulin nucleotide-binding domain-like"/>
    <property type="match status" value="1"/>
</dbReference>
<name>A0ABR2Z4T2_9CHLO</name>
<organism evidence="7 8">
    <name type="scientific">Coccomyxa subellipsoidea</name>
    <dbReference type="NCBI Taxonomy" id="248742"/>
    <lineage>
        <taxon>Eukaryota</taxon>
        <taxon>Viridiplantae</taxon>
        <taxon>Chlorophyta</taxon>
        <taxon>core chlorophytes</taxon>
        <taxon>Trebouxiophyceae</taxon>
        <taxon>Trebouxiophyceae incertae sedis</taxon>
        <taxon>Coccomyxaceae</taxon>
        <taxon>Coccomyxa</taxon>
    </lineage>
</organism>
<dbReference type="Proteomes" id="UP001491310">
    <property type="component" value="Unassembled WGS sequence"/>
</dbReference>
<evidence type="ECO:0000313" key="8">
    <source>
        <dbReference type="Proteomes" id="UP001491310"/>
    </source>
</evidence>
<evidence type="ECO:0008006" key="9">
    <source>
        <dbReference type="Google" id="ProtNLM"/>
    </source>
</evidence>
<dbReference type="InterPro" id="IPR029209">
    <property type="entry name" value="DML1/Misato_tubulin"/>
</dbReference>
<dbReference type="EMBL" id="JALJOT010000001">
    <property type="protein sequence ID" value="KAK9918811.1"/>
    <property type="molecule type" value="Genomic_DNA"/>
</dbReference>
<dbReference type="InterPro" id="IPR019605">
    <property type="entry name" value="Misato_II_tubulin-like"/>
</dbReference>
<dbReference type="PANTHER" id="PTHR13391">
    <property type="entry name" value="MITOCHONDRIAL DISTRIBUTION REGULATOR MISATO"/>
    <property type="match status" value="1"/>
</dbReference>
<evidence type="ECO:0000256" key="2">
    <source>
        <dbReference type="ARBA" id="ARBA00008507"/>
    </source>
</evidence>
<dbReference type="InterPro" id="IPR049942">
    <property type="entry name" value="DML1/Misato"/>
</dbReference>
<dbReference type="PANTHER" id="PTHR13391:SF0">
    <property type="entry name" value="PROTEIN MISATO HOMOLOG 1"/>
    <property type="match status" value="1"/>
</dbReference>
<keyword evidence="8" id="KW-1185">Reference proteome</keyword>